<feature type="transmembrane region" description="Helical" evidence="6">
    <location>
        <begin position="302"/>
        <end position="322"/>
    </location>
</feature>
<gene>
    <name evidence="8" type="ORF">GRI75_12320</name>
</gene>
<dbReference type="InterPro" id="IPR004481">
    <property type="entry name" value="K/Na/Ca-exchanger"/>
</dbReference>
<feature type="transmembrane region" description="Helical" evidence="6">
    <location>
        <begin position="334"/>
        <end position="355"/>
    </location>
</feature>
<accession>A0A6I4UV41</accession>
<reference evidence="8 9" key="1">
    <citation type="submission" date="2019-12" db="EMBL/GenBank/DDBJ databases">
        <title>Genomic-based taxomic classification of the family Erythrobacteraceae.</title>
        <authorList>
            <person name="Xu L."/>
        </authorList>
    </citation>
    <scope>NUCLEOTIDE SEQUENCE [LARGE SCALE GENOMIC DNA]</scope>
    <source>
        <strain evidence="8 9">MCCC 1K02066</strain>
    </source>
</reference>
<feature type="domain" description="Sodium/calcium exchanger membrane region" evidence="7">
    <location>
        <begin position="208"/>
        <end position="350"/>
    </location>
</feature>
<dbReference type="RefSeq" id="WP_160747286.1">
    <property type="nucleotide sequence ID" value="NZ_WTYK01000007.1"/>
</dbReference>
<protein>
    <submittedName>
        <fullName evidence="8">Sodium:calcium antiporter</fullName>
    </submittedName>
</protein>
<comment type="subcellular location">
    <subcellularLocation>
        <location evidence="1">Membrane</location>
        <topology evidence="1">Multi-pass membrane protein</topology>
    </subcellularLocation>
</comment>
<evidence type="ECO:0000256" key="6">
    <source>
        <dbReference type="SAM" id="Phobius"/>
    </source>
</evidence>
<evidence type="ECO:0000256" key="2">
    <source>
        <dbReference type="ARBA" id="ARBA00022692"/>
    </source>
</evidence>
<dbReference type="Pfam" id="PF01699">
    <property type="entry name" value="Na_Ca_ex"/>
    <property type="match status" value="2"/>
</dbReference>
<feature type="transmembrane region" description="Helical" evidence="6">
    <location>
        <begin position="79"/>
        <end position="102"/>
    </location>
</feature>
<dbReference type="InterPro" id="IPR004837">
    <property type="entry name" value="NaCa_Exmemb"/>
</dbReference>
<comment type="caution">
    <text evidence="8">The sequence shown here is derived from an EMBL/GenBank/DDBJ whole genome shotgun (WGS) entry which is preliminary data.</text>
</comment>
<keyword evidence="4 6" id="KW-0472">Membrane</keyword>
<evidence type="ECO:0000259" key="7">
    <source>
        <dbReference type="Pfam" id="PF01699"/>
    </source>
</evidence>
<evidence type="ECO:0000256" key="1">
    <source>
        <dbReference type="ARBA" id="ARBA00004141"/>
    </source>
</evidence>
<dbReference type="PANTHER" id="PTHR10846">
    <property type="entry name" value="SODIUM/POTASSIUM/CALCIUM EXCHANGER"/>
    <property type="match status" value="1"/>
</dbReference>
<keyword evidence="2 6" id="KW-0812">Transmembrane</keyword>
<dbReference type="InterPro" id="IPR044880">
    <property type="entry name" value="NCX_ion-bd_dom_sf"/>
</dbReference>
<feature type="domain" description="Sodium/calcium exchanger membrane region" evidence="7">
    <location>
        <begin position="15"/>
        <end position="161"/>
    </location>
</feature>
<evidence type="ECO:0000256" key="5">
    <source>
        <dbReference type="SAM" id="MobiDB-lite"/>
    </source>
</evidence>
<feature type="transmembrane region" description="Helical" evidence="6">
    <location>
        <begin position="12"/>
        <end position="29"/>
    </location>
</feature>
<dbReference type="AlphaFoldDB" id="A0A6I4UV41"/>
<feature type="region of interest" description="Disordered" evidence="5">
    <location>
        <begin position="171"/>
        <end position="192"/>
    </location>
</feature>
<dbReference type="Proteomes" id="UP000469159">
    <property type="component" value="Unassembled WGS sequence"/>
</dbReference>
<evidence type="ECO:0000256" key="3">
    <source>
        <dbReference type="ARBA" id="ARBA00022989"/>
    </source>
</evidence>
<dbReference type="PANTHER" id="PTHR10846:SF8">
    <property type="entry name" value="INNER MEMBRANE PROTEIN YRBG"/>
    <property type="match status" value="1"/>
</dbReference>
<feature type="transmembrane region" description="Helical" evidence="6">
    <location>
        <begin position="241"/>
        <end position="260"/>
    </location>
</feature>
<feature type="transmembrane region" description="Helical" evidence="6">
    <location>
        <begin position="114"/>
        <end position="134"/>
    </location>
</feature>
<feature type="transmembrane region" description="Helical" evidence="6">
    <location>
        <begin position="272"/>
        <end position="290"/>
    </location>
</feature>
<dbReference type="GO" id="GO:0005886">
    <property type="term" value="C:plasma membrane"/>
    <property type="evidence" value="ECO:0007669"/>
    <property type="project" value="TreeGrafter"/>
</dbReference>
<dbReference type="GO" id="GO:0005262">
    <property type="term" value="F:calcium channel activity"/>
    <property type="evidence" value="ECO:0007669"/>
    <property type="project" value="TreeGrafter"/>
</dbReference>
<keyword evidence="3 6" id="KW-1133">Transmembrane helix</keyword>
<name>A0A6I4UV41_9SPHN</name>
<evidence type="ECO:0000313" key="9">
    <source>
        <dbReference type="Proteomes" id="UP000469159"/>
    </source>
</evidence>
<evidence type="ECO:0000313" key="8">
    <source>
        <dbReference type="EMBL" id="MXP42426.1"/>
    </source>
</evidence>
<feature type="transmembrane region" description="Helical" evidence="6">
    <location>
        <begin position="203"/>
        <end position="221"/>
    </location>
</feature>
<dbReference type="GO" id="GO:0008273">
    <property type="term" value="F:calcium, potassium:sodium antiporter activity"/>
    <property type="evidence" value="ECO:0007669"/>
    <property type="project" value="TreeGrafter"/>
</dbReference>
<dbReference type="Gene3D" id="1.20.1420.30">
    <property type="entry name" value="NCX, central ion-binding region"/>
    <property type="match status" value="2"/>
</dbReference>
<sequence>MDLLDLTAQPLWVGVAVYTLAAAAVWMAGKKASLYADSISRRTGIGGAIVGMVLLGAMTSLPEIGTSASAALAGNADMAVSNLLGGVAFQVVVLAIVDVLIGRDAVTTKIMNPSILLQIVACVLLLGLAAAATIVGDFSILGVGAWSTGMVVAYVVCILFVRDQEREAGWLPQDDGAPLDPQEQQGNSPQGAAAERKGVGAALILRTAAVGAVILVAGFLLTRSAEAIAGHTGLSTELAGLTLLAIATSLPELSTAIAAVKLGRNDLAIGDVFGGNLFDLVLIFFVDALYAGPAVLGEVSRFASFAALLGIVLSTIYLIGIIERRDLTLFRMGYDSILVLLCYAGGVVLLFSLALG</sequence>
<organism evidence="8 9">
    <name type="scientific">Croceibacterium soli</name>
    <dbReference type="NCBI Taxonomy" id="1739690"/>
    <lineage>
        <taxon>Bacteria</taxon>
        <taxon>Pseudomonadati</taxon>
        <taxon>Pseudomonadota</taxon>
        <taxon>Alphaproteobacteria</taxon>
        <taxon>Sphingomonadales</taxon>
        <taxon>Erythrobacteraceae</taxon>
        <taxon>Croceibacterium</taxon>
    </lineage>
</organism>
<feature type="transmembrane region" description="Helical" evidence="6">
    <location>
        <begin position="140"/>
        <end position="161"/>
    </location>
</feature>
<evidence type="ECO:0000256" key="4">
    <source>
        <dbReference type="ARBA" id="ARBA00023136"/>
    </source>
</evidence>
<dbReference type="GO" id="GO:0006874">
    <property type="term" value="P:intracellular calcium ion homeostasis"/>
    <property type="evidence" value="ECO:0007669"/>
    <property type="project" value="TreeGrafter"/>
</dbReference>
<dbReference type="OrthoDB" id="153124at2"/>
<feature type="transmembrane region" description="Helical" evidence="6">
    <location>
        <begin position="41"/>
        <end position="59"/>
    </location>
</feature>
<proteinExistence type="predicted"/>
<keyword evidence="9" id="KW-1185">Reference proteome</keyword>
<dbReference type="EMBL" id="WTYK01000007">
    <property type="protein sequence ID" value="MXP42426.1"/>
    <property type="molecule type" value="Genomic_DNA"/>
</dbReference>